<dbReference type="PANTHER" id="PTHR21666">
    <property type="entry name" value="PEPTIDASE-RELATED"/>
    <property type="match status" value="1"/>
</dbReference>
<keyword evidence="1" id="KW-0732">Signal</keyword>
<sequence>MYEKKLVLINKKIFSILILILTFILFVVLFSYGDSSGDNSQKINEENQRLKKIEQQIKSVKEEIDNLQKKEIGHLETLHKIEILLRDAEKELQTIEKDLAFAQKEIKAAEDKVVIEKEKLKEKTKLLESRLREIYKHNLTSYLEILFNSVSFSDFLTRFRYIKNILSLDAEEINDIRQQMKKVENNKINLENREEILSLLKKAVEKEKENIEFSIKAKKSIINQIGSQKETYLKSLKELEQSSQEIKNIIERIYKQQEEDSKKASQKEVPMITLQPKKGIFALPIQGKLISEYGRQKNTDFNADTFNSGIDISAPLGQVVHAAGSGEVIYTGSIKGYGQIIIIDHGGRITTLYAHLSKILIGIGDKIKKGQSIGQVGDSGGVSSTRLHFEVRVEGKPTDPMNWL</sequence>
<evidence type="ECO:0000256" key="2">
    <source>
        <dbReference type="SAM" id="Coils"/>
    </source>
</evidence>
<feature type="transmembrane region" description="Helical" evidence="3">
    <location>
        <begin position="12"/>
        <end position="32"/>
    </location>
</feature>
<dbReference type="Pfam" id="PF01551">
    <property type="entry name" value="Peptidase_M23"/>
    <property type="match status" value="1"/>
</dbReference>
<evidence type="ECO:0000259" key="4">
    <source>
        <dbReference type="Pfam" id="PF01551"/>
    </source>
</evidence>
<feature type="domain" description="Peptidoglycan hydrolase PcsB coiled-coil" evidence="5">
    <location>
        <begin position="117"/>
        <end position="185"/>
    </location>
</feature>
<dbReference type="InterPro" id="IPR016047">
    <property type="entry name" value="M23ase_b-sheet_dom"/>
</dbReference>
<keyword evidence="3" id="KW-0472">Membrane</keyword>
<feature type="domain" description="M23ase beta-sheet core" evidence="4">
    <location>
        <begin position="306"/>
        <end position="400"/>
    </location>
</feature>
<evidence type="ECO:0000259" key="5">
    <source>
        <dbReference type="Pfam" id="PF24568"/>
    </source>
</evidence>
<dbReference type="Gene3D" id="6.10.250.3150">
    <property type="match status" value="1"/>
</dbReference>
<feature type="coiled-coil region" evidence="2">
    <location>
        <begin position="166"/>
        <end position="210"/>
    </location>
</feature>
<dbReference type="PANTHER" id="PTHR21666:SF289">
    <property type="entry name" value="L-ALA--D-GLU ENDOPEPTIDASE"/>
    <property type="match status" value="1"/>
</dbReference>
<dbReference type="Gene3D" id="2.70.70.10">
    <property type="entry name" value="Glucose Permease (Domain IIA)"/>
    <property type="match status" value="1"/>
</dbReference>
<feature type="coiled-coil region" evidence="2">
    <location>
        <begin position="43"/>
        <end position="126"/>
    </location>
</feature>
<proteinExistence type="predicted"/>
<organism evidence="6 7">
    <name type="scientific">Candidatus Sediminicultor quintus</name>
    <dbReference type="NCBI Taxonomy" id="1797291"/>
    <lineage>
        <taxon>Bacteria</taxon>
        <taxon>Pseudomonadati</taxon>
        <taxon>Atribacterota</taxon>
        <taxon>Candidatus Phoenicimicrobiia</taxon>
        <taxon>Candidatus Pheonicimicrobiales</taxon>
        <taxon>Candidatus Phoenicimicrobiaceae</taxon>
        <taxon>Candidatus Sediminicultor</taxon>
    </lineage>
</organism>
<dbReference type="CDD" id="cd12797">
    <property type="entry name" value="M23_peptidase"/>
    <property type="match status" value="1"/>
</dbReference>
<dbReference type="Pfam" id="PF24568">
    <property type="entry name" value="CC_PcsB"/>
    <property type="match status" value="1"/>
</dbReference>
<accession>A0A1F5A8N9</accession>
<evidence type="ECO:0000313" key="6">
    <source>
        <dbReference type="EMBL" id="OGD14945.1"/>
    </source>
</evidence>
<evidence type="ECO:0000313" key="7">
    <source>
        <dbReference type="Proteomes" id="UP000177701"/>
    </source>
</evidence>
<dbReference type="AlphaFoldDB" id="A0A1F5A8N9"/>
<dbReference type="InterPro" id="IPR050570">
    <property type="entry name" value="Cell_wall_metabolism_enzyme"/>
</dbReference>
<evidence type="ECO:0000256" key="1">
    <source>
        <dbReference type="ARBA" id="ARBA00022729"/>
    </source>
</evidence>
<dbReference type="STRING" id="1797291.A2V47_07995"/>
<keyword evidence="3" id="KW-1133">Transmembrane helix</keyword>
<keyword evidence="3" id="KW-0812">Transmembrane</keyword>
<comment type="caution">
    <text evidence="6">The sequence shown here is derived from an EMBL/GenBank/DDBJ whole genome shotgun (WGS) entry which is preliminary data.</text>
</comment>
<protein>
    <submittedName>
        <fullName evidence="6">Uncharacterized protein</fullName>
    </submittedName>
</protein>
<dbReference type="SUPFAM" id="SSF51261">
    <property type="entry name" value="Duplicated hybrid motif"/>
    <property type="match status" value="1"/>
</dbReference>
<dbReference type="InterPro" id="IPR057309">
    <property type="entry name" value="PcsB_CC"/>
</dbReference>
<name>A0A1F5A8N9_9BACT</name>
<dbReference type="GO" id="GO:0004222">
    <property type="term" value="F:metalloendopeptidase activity"/>
    <property type="evidence" value="ECO:0007669"/>
    <property type="project" value="TreeGrafter"/>
</dbReference>
<keyword evidence="2" id="KW-0175">Coiled coil</keyword>
<dbReference type="Proteomes" id="UP000177701">
    <property type="component" value="Unassembled WGS sequence"/>
</dbReference>
<evidence type="ECO:0000256" key="3">
    <source>
        <dbReference type="SAM" id="Phobius"/>
    </source>
</evidence>
<dbReference type="InterPro" id="IPR011055">
    <property type="entry name" value="Dup_hybrid_motif"/>
</dbReference>
<dbReference type="EMBL" id="MEYH01000071">
    <property type="protein sequence ID" value="OGD14945.1"/>
    <property type="molecule type" value="Genomic_DNA"/>
</dbReference>
<reference evidence="6 7" key="1">
    <citation type="journal article" date="2016" name="Nat. Commun.">
        <title>Thousands of microbial genomes shed light on interconnected biogeochemical processes in an aquifer system.</title>
        <authorList>
            <person name="Anantharaman K."/>
            <person name="Brown C.T."/>
            <person name="Hug L.A."/>
            <person name="Sharon I."/>
            <person name="Castelle C.J."/>
            <person name="Probst A.J."/>
            <person name="Thomas B.C."/>
            <person name="Singh A."/>
            <person name="Wilkins M.J."/>
            <person name="Karaoz U."/>
            <person name="Brodie E.L."/>
            <person name="Williams K.H."/>
            <person name="Hubbard S.S."/>
            <person name="Banfield J.F."/>
        </authorList>
    </citation>
    <scope>NUCLEOTIDE SEQUENCE [LARGE SCALE GENOMIC DNA]</scope>
</reference>
<gene>
    <name evidence="6" type="ORF">A2V47_07995</name>
</gene>